<keyword evidence="3" id="KW-1185">Reference proteome</keyword>
<reference evidence="2 3" key="1">
    <citation type="submission" date="2007-05" db="EMBL/GenBank/DDBJ databases">
        <title>Complete sequence of Geobacter uraniireducens Rf4.</title>
        <authorList>
            <consortium name="US DOE Joint Genome Institute"/>
            <person name="Copeland A."/>
            <person name="Lucas S."/>
            <person name="Lapidus A."/>
            <person name="Barry K."/>
            <person name="Detter J.C."/>
            <person name="Glavina del Rio T."/>
            <person name="Hammon N."/>
            <person name="Israni S."/>
            <person name="Dalin E."/>
            <person name="Tice H."/>
            <person name="Pitluck S."/>
            <person name="Chertkov O."/>
            <person name="Brettin T."/>
            <person name="Bruce D."/>
            <person name="Han C."/>
            <person name="Schmutz J."/>
            <person name="Larimer F."/>
            <person name="Land M."/>
            <person name="Hauser L."/>
            <person name="Kyrpides N."/>
            <person name="Mikhailova N."/>
            <person name="Shelobolina E."/>
            <person name="Aklujkar M."/>
            <person name="Lovley D."/>
            <person name="Richardson P."/>
        </authorList>
    </citation>
    <scope>NUCLEOTIDE SEQUENCE [LARGE SCALE GENOMIC DNA]</scope>
    <source>
        <strain evidence="3">ATCC BAA-1134 / JCM 13001 / Rf4</strain>
    </source>
</reference>
<dbReference type="OrthoDB" id="5398446at2"/>
<keyword evidence="1" id="KW-0812">Transmembrane</keyword>
<evidence type="ECO:0000313" key="2">
    <source>
        <dbReference type="EMBL" id="ABQ25996.1"/>
    </source>
</evidence>
<gene>
    <name evidence="2" type="ordered locus">Gura_1806</name>
</gene>
<keyword evidence="1" id="KW-0472">Membrane</keyword>
<sequence length="126" mass="14371">MIISLLNNKGFTLVEMMFAIMISLLGIFALLQSMDVITQHNVKNQMRDEAVKIADVRLKSMREGPFVENIVYIPYSTVHNESGVRSYVVRKSMTALSVNSRELIVNVGWAYKNISSHHEVRTIKSR</sequence>
<dbReference type="RefSeq" id="WP_011938701.1">
    <property type="nucleotide sequence ID" value="NC_009483.1"/>
</dbReference>
<proteinExistence type="predicted"/>
<dbReference type="Proteomes" id="UP000006695">
    <property type="component" value="Chromosome"/>
</dbReference>
<evidence type="ECO:0008006" key="4">
    <source>
        <dbReference type="Google" id="ProtNLM"/>
    </source>
</evidence>
<dbReference type="Pfam" id="PF07963">
    <property type="entry name" value="N_methyl"/>
    <property type="match status" value="1"/>
</dbReference>
<keyword evidence="1" id="KW-1133">Transmembrane helix</keyword>
<protein>
    <recommendedName>
        <fullName evidence="4">Prepilin-type N-terminal cleavage/methylation domain-containing protein</fullName>
    </recommendedName>
</protein>
<accession>A5GEZ1</accession>
<dbReference type="EMBL" id="CP000698">
    <property type="protein sequence ID" value="ABQ25996.1"/>
    <property type="molecule type" value="Genomic_DNA"/>
</dbReference>
<dbReference type="KEGG" id="gur:Gura_1806"/>
<feature type="transmembrane region" description="Helical" evidence="1">
    <location>
        <begin position="12"/>
        <end position="31"/>
    </location>
</feature>
<dbReference type="HOGENOM" id="CLU_152473_0_0_7"/>
<name>A5GEZ1_GEOUR</name>
<dbReference type="STRING" id="351605.Gura_1806"/>
<organism evidence="2 3">
    <name type="scientific">Geotalea uraniireducens (strain Rf4)</name>
    <name type="common">Geobacter uraniireducens</name>
    <dbReference type="NCBI Taxonomy" id="351605"/>
    <lineage>
        <taxon>Bacteria</taxon>
        <taxon>Pseudomonadati</taxon>
        <taxon>Thermodesulfobacteriota</taxon>
        <taxon>Desulfuromonadia</taxon>
        <taxon>Geobacterales</taxon>
        <taxon>Geobacteraceae</taxon>
        <taxon>Geotalea</taxon>
    </lineage>
</organism>
<evidence type="ECO:0000313" key="3">
    <source>
        <dbReference type="Proteomes" id="UP000006695"/>
    </source>
</evidence>
<dbReference type="InterPro" id="IPR012902">
    <property type="entry name" value="N_methyl_site"/>
</dbReference>
<evidence type="ECO:0000256" key="1">
    <source>
        <dbReference type="SAM" id="Phobius"/>
    </source>
</evidence>
<dbReference type="NCBIfam" id="TIGR02532">
    <property type="entry name" value="IV_pilin_GFxxxE"/>
    <property type="match status" value="1"/>
</dbReference>
<dbReference type="AlphaFoldDB" id="A5GEZ1"/>
<dbReference type="PROSITE" id="PS00409">
    <property type="entry name" value="PROKAR_NTER_METHYL"/>
    <property type="match status" value="1"/>
</dbReference>